<accession>A0A9P4MVB9</accession>
<dbReference type="OrthoDB" id="206201at2759"/>
<organism evidence="1 2">
    <name type="scientific">Lojkania enalia</name>
    <dbReference type="NCBI Taxonomy" id="147567"/>
    <lineage>
        <taxon>Eukaryota</taxon>
        <taxon>Fungi</taxon>
        <taxon>Dikarya</taxon>
        <taxon>Ascomycota</taxon>
        <taxon>Pezizomycotina</taxon>
        <taxon>Dothideomycetes</taxon>
        <taxon>Pleosporomycetidae</taxon>
        <taxon>Pleosporales</taxon>
        <taxon>Pleosporales incertae sedis</taxon>
        <taxon>Lojkania</taxon>
    </lineage>
</organism>
<evidence type="ECO:0008006" key="3">
    <source>
        <dbReference type="Google" id="ProtNLM"/>
    </source>
</evidence>
<keyword evidence="2" id="KW-1185">Reference proteome</keyword>
<comment type="caution">
    <text evidence="1">The sequence shown here is derived from an EMBL/GenBank/DDBJ whole genome shotgun (WGS) entry which is preliminary data.</text>
</comment>
<dbReference type="AlphaFoldDB" id="A0A9P4MVB9"/>
<proteinExistence type="predicted"/>
<reference evidence="2" key="1">
    <citation type="journal article" date="2020" name="Stud. Mycol.">
        <title>101 Dothideomycetes genomes: A test case for predicting lifestyles and emergence of pathogens.</title>
        <authorList>
            <person name="Haridas S."/>
            <person name="Albert R."/>
            <person name="Binder M."/>
            <person name="Bloem J."/>
            <person name="LaButti K."/>
            <person name="Salamov A."/>
            <person name="Andreopoulos B."/>
            <person name="Baker S."/>
            <person name="Barry K."/>
            <person name="Bills G."/>
            <person name="Bluhm B."/>
            <person name="Cannon C."/>
            <person name="Castanera R."/>
            <person name="Culley D."/>
            <person name="Daum C."/>
            <person name="Ezra D."/>
            <person name="Gonzalez J."/>
            <person name="Henrissat B."/>
            <person name="Kuo A."/>
            <person name="Liang C."/>
            <person name="Lipzen A."/>
            <person name="Lutzoni F."/>
            <person name="Magnuson J."/>
            <person name="Mondo S."/>
            <person name="Nolan M."/>
            <person name="Ohm R."/>
            <person name="Pangilinan J."/>
            <person name="Park H.-J."/>
            <person name="Ramirez L."/>
            <person name="Alfaro M."/>
            <person name="Sun H."/>
            <person name="Tritt A."/>
            <person name="Yoshinaga Y."/>
            <person name="Zwiers L.-H."/>
            <person name="Turgeon B."/>
            <person name="Goodwin S."/>
            <person name="Spatafora J."/>
            <person name="Crous P."/>
            <person name="Grigoriev I."/>
        </authorList>
    </citation>
    <scope>NUCLEOTIDE SEQUENCE [LARGE SCALE GENOMIC DNA]</scope>
    <source>
        <strain evidence="2">CBS 304.66</strain>
    </source>
</reference>
<protein>
    <recommendedName>
        <fullName evidence="3">Peptidase S8/S53 domain-containing protein</fullName>
    </recommendedName>
</protein>
<sequence>MNEIQQPQTQFKRTCLIQIIRISYRVFIRKVPVEANSELVAPGLEQSLAFESEYEAAEFYDDEKPYENHSSEECAFASEILNWEARPNALYENFIEPHLQDSLQFPVKIGVFDSGVDETNNALDTEQIQPTLNLTNKFKKTVHDHNGRSIFTASLLVATLLMRNDT</sequence>
<gene>
    <name evidence="1" type="ORF">CC78DRAFT_586661</name>
</gene>
<evidence type="ECO:0000313" key="2">
    <source>
        <dbReference type="Proteomes" id="UP000800093"/>
    </source>
</evidence>
<dbReference type="EMBL" id="ML986736">
    <property type="protein sequence ID" value="KAF2258825.1"/>
    <property type="molecule type" value="Genomic_DNA"/>
</dbReference>
<dbReference type="Proteomes" id="UP000800093">
    <property type="component" value="Unassembled WGS sequence"/>
</dbReference>
<name>A0A9P4MVB9_9PLEO</name>
<evidence type="ECO:0000313" key="1">
    <source>
        <dbReference type="EMBL" id="KAF2258825.1"/>
    </source>
</evidence>